<evidence type="ECO:0000313" key="4">
    <source>
        <dbReference type="EMBL" id="KAF7261559.1"/>
    </source>
</evidence>
<accession>A0A8S9Z296</accession>
<dbReference type="Gene3D" id="1.10.238.10">
    <property type="entry name" value="EF-hand"/>
    <property type="match status" value="2"/>
</dbReference>
<gene>
    <name evidence="4" type="ORF">EG68_01203</name>
</gene>
<evidence type="ECO:0000256" key="2">
    <source>
        <dbReference type="ARBA" id="ARBA00022837"/>
    </source>
</evidence>
<protein>
    <recommendedName>
        <fullName evidence="3">EF-hand domain-containing protein</fullName>
    </recommendedName>
</protein>
<evidence type="ECO:0000256" key="1">
    <source>
        <dbReference type="ARBA" id="ARBA00022737"/>
    </source>
</evidence>
<dbReference type="EMBL" id="JTDE01000334">
    <property type="protein sequence ID" value="KAF7261559.1"/>
    <property type="molecule type" value="Genomic_DNA"/>
</dbReference>
<dbReference type="InterPro" id="IPR002048">
    <property type="entry name" value="EF_hand_dom"/>
</dbReference>
<evidence type="ECO:0000313" key="5">
    <source>
        <dbReference type="Proteomes" id="UP000822476"/>
    </source>
</evidence>
<reference evidence="4" key="1">
    <citation type="submission" date="2019-07" db="EMBL/GenBank/DDBJ databases">
        <title>Annotation for the trematode Paragonimus miyazaki's.</title>
        <authorList>
            <person name="Choi Y.-J."/>
        </authorList>
    </citation>
    <scope>NUCLEOTIDE SEQUENCE</scope>
    <source>
        <strain evidence="4">Japan</strain>
    </source>
</reference>
<feature type="domain" description="EF-hand" evidence="3">
    <location>
        <begin position="73"/>
        <end position="108"/>
    </location>
</feature>
<dbReference type="InterPro" id="IPR018247">
    <property type="entry name" value="EF_Hand_1_Ca_BS"/>
</dbReference>
<dbReference type="CDD" id="cd00051">
    <property type="entry name" value="EFh"/>
    <property type="match status" value="2"/>
</dbReference>
<organism evidence="4 5">
    <name type="scientific">Paragonimus skrjabini miyazakii</name>
    <dbReference type="NCBI Taxonomy" id="59628"/>
    <lineage>
        <taxon>Eukaryota</taxon>
        <taxon>Metazoa</taxon>
        <taxon>Spiralia</taxon>
        <taxon>Lophotrochozoa</taxon>
        <taxon>Platyhelminthes</taxon>
        <taxon>Trematoda</taxon>
        <taxon>Digenea</taxon>
        <taxon>Plagiorchiida</taxon>
        <taxon>Troglotremata</taxon>
        <taxon>Troglotrematidae</taxon>
        <taxon>Paragonimus</taxon>
    </lineage>
</organism>
<dbReference type="Proteomes" id="UP000822476">
    <property type="component" value="Unassembled WGS sequence"/>
</dbReference>
<proteinExistence type="predicted"/>
<feature type="domain" description="EF-hand" evidence="3">
    <location>
        <begin position="109"/>
        <end position="144"/>
    </location>
</feature>
<keyword evidence="1" id="KW-0677">Repeat</keyword>
<dbReference type="PROSITE" id="PS50222">
    <property type="entry name" value="EF_HAND_2"/>
    <property type="match status" value="3"/>
</dbReference>
<dbReference type="InterPro" id="IPR050145">
    <property type="entry name" value="Centrin_CML-like"/>
</dbReference>
<feature type="domain" description="EF-hand" evidence="3">
    <location>
        <begin position="5"/>
        <end position="40"/>
    </location>
</feature>
<dbReference type="InterPro" id="IPR011992">
    <property type="entry name" value="EF-hand-dom_pair"/>
</dbReference>
<sequence>MAACSMMESLLEAFQLADKDGNQCVSRDELVYMIKKIGLPDKNVDYFMSKLDLNEDGKIELAEFKRAVGLTQEPEAEWRKLFLMIDLDRSGDLSIEEVRQVMNKVGIETTPAQLEEYFVTNDRDGNGKLSAEEFKQFLMNKCWR</sequence>
<dbReference type="Pfam" id="PF13499">
    <property type="entry name" value="EF-hand_7"/>
    <property type="match status" value="2"/>
</dbReference>
<dbReference type="SUPFAM" id="SSF47473">
    <property type="entry name" value="EF-hand"/>
    <property type="match status" value="1"/>
</dbReference>
<keyword evidence="2" id="KW-0106">Calcium</keyword>
<evidence type="ECO:0000259" key="3">
    <source>
        <dbReference type="PROSITE" id="PS50222"/>
    </source>
</evidence>
<name>A0A8S9Z296_9TREM</name>
<dbReference type="SMART" id="SM00054">
    <property type="entry name" value="EFh"/>
    <property type="match status" value="4"/>
</dbReference>
<keyword evidence="5" id="KW-1185">Reference proteome</keyword>
<dbReference type="GO" id="GO:0005509">
    <property type="term" value="F:calcium ion binding"/>
    <property type="evidence" value="ECO:0007669"/>
    <property type="project" value="InterPro"/>
</dbReference>
<dbReference type="PANTHER" id="PTHR23050">
    <property type="entry name" value="CALCIUM BINDING PROTEIN"/>
    <property type="match status" value="1"/>
</dbReference>
<dbReference type="OrthoDB" id="26525at2759"/>
<dbReference type="AlphaFoldDB" id="A0A8S9Z296"/>
<comment type="caution">
    <text evidence="4">The sequence shown here is derived from an EMBL/GenBank/DDBJ whole genome shotgun (WGS) entry which is preliminary data.</text>
</comment>
<dbReference type="PROSITE" id="PS00018">
    <property type="entry name" value="EF_HAND_1"/>
    <property type="match status" value="3"/>
</dbReference>